<proteinExistence type="predicted"/>
<name>A0ABD3U3A9_SINWO</name>
<dbReference type="EMBL" id="JBJQND010000017">
    <property type="protein sequence ID" value="KAL3842703.1"/>
    <property type="molecule type" value="Genomic_DNA"/>
</dbReference>
<protein>
    <submittedName>
        <fullName evidence="1">Uncharacterized protein</fullName>
    </submittedName>
</protein>
<dbReference type="AlphaFoldDB" id="A0ABD3U3A9"/>
<gene>
    <name evidence="1" type="ORF">ACJMK2_020691</name>
</gene>
<evidence type="ECO:0000313" key="2">
    <source>
        <dbReference type="Proteomes" id="UP001634394"/>
    </source>
</evidence>
<accession>A0ABD3U3A9</accession>
<reference evidence="1 2" key="1">
    <citation type="submission" date="2024-11" db="EMBL/GenBank/DDBJ databases">
        <title>Chromosome-level genome assembly of the freshwater bivalve Anodonta woodiana.</title>
        <authorList>
            <person name="Chen X."/>
        </authorList>
    </citation>
    <scope>NUCLEOTIDE SEQUENCE [LARGE SCALE GENOMIC DNA]</scope>
    <source>
        <strain evidence="1">MN2024</strain>
        <tissue evidence="1">Gills</tissue>
    </source>
</reference>
<dbReference type="Proteomes" id="UP001634394">
    <property type="component" value="Unassembled WGS sequence"/>
</dbReference>
<comment type="caution">
    <text evidence="1">The sequence shown here is derived from an EMBL/GenBank/DDBJ whole genome shotgun (WGS) entry which is preliminary data.</text>
</comment>
<keyword evidence="2" id="KW-1185">Reference proteome</keyword>
<sequence>MQTISVLVEGRKCYLKVTKGTTCGDVIHSMLNYNGLKENDQDPYFLISESNRVHFIMRKKTRIFMPKISIAKHIRLREKSSTKEQKVSIVPSTLFDSSTYTPVRKASEQIRGVKRLYELVQVQKRRLSEVYQKSNDTAKFFKQTITKKTFHSKADTSLDQFLQNVNKENMHGFLNFCDMVATKKMENLSSALPTSASVMECHMRTILNTLQSPLLDYIAENPLVKETSLYQRFKSELSFGRMTLPSSRRLSIADPSRIRWNEEPLHSTPLANKAMSYLNKSSKPTRMKRQFGSSRRFPLDLLPNLTETEIPICDSSFNRRPDGDLSMSISQRKSASSSPNDKCKYFREHCIGSDSDDSLDWTLQDKELNDAVLSTVDDNMMSLKLANDRDHLMLIVDRSPCAFPHVHDVLEDARDDSMKANFKMRLVNYSFIDFDISTLSCGSVGMSCDCKKTPCATFTRDYVTRFGYAPESA</sequence>
<organism evidence="1 2">
    <name type="scientific">Sinanodonta woodiana</name>
    <name type="common">Chinese pond mussel</name>
    <name type="synonym">Anodonta woodiana</name>
    <dbReference type="NCBI Taxonomy" id="1069815"/>
    <lineage>
        <taxon>Eukaryota</taxon>
        <taxon>Metazoa</taxon>
        <taxon>Spiralia</taxon>
        <taxon>Lophotrochozoa</taxon>
        <taxon>Mollusca</taxon>
        <taxon>Bivalvia</taxon>
        <taxon>Autobranchia</taxon>
        <taxon>Heteroconchia</taxon>
        <taxon>Palaeoheterodonta</taxon>
        <taxon>Unionida</taxon>
        <taxon>Unionoidea</taxon>
        <taxon>Unionidae</taxon>
        <taxon>Unioninae</taxon>
        <taxon>Sinanodonta</taxon>
    </lineage>
</organism>
<evidence type="ECO:0000313" key="1">
    <source>
        <dbReference type="EMBL" id="KAL3842703.1"/>
    </source>
</evidence>